<accession>A0A4C1TK81</accession>
<evidence type="ECO:0000313" key="1">
    <source>
        <dbReference type="EMBL" id="GBP13701.1"/>
    </source>
</evidence>
<evidence type="ECO:0000313" key="2">
    <source>
        <dbReference type="Proteomes" id="UP000299102"/>
    </source>
</evidence>
<organism evidence="1 2">
    <name type="scientific">Eumeta variegata</name>
    <name type="common">Bagworm moth</name>
    <name type="synonym">Eumeta japonica</name>
    <dbReference type="NCBI Taxonomy" id="151549"/>
    <lineage>
        <taxon>Eukaryota</taxon>
        <taxon>Metazoa</taxon>
        <taxon>Ecdysozoa</taxon>
        <taxon>Arthropoda</taxon>
        <taxon>Hexapoda</taxon>
        <taxon>Insecta</taxon>
        <taxon>Pterygota</taxon>
        <taxon>Neoptera</taxon>
        <taxon>Endopterygota</taxon>
        <taxon>Lepidoptera</taxon>
        <taxon>Glossata</taxon>
        <taxon>Ditrysia</taxon>
        <taxon>Tineoidea</taxon>
        <taxon>Psychidae</taxon>
        <taxon>Oiketicinae</taxon>
        <taxon>Eumeta</taxon>
    </lineage>
</organism>
<sequence length="89" mass="9662">MLSSIYNQTFDVPRHALCRGIPKLDLLAIALPDASRVHGEIRVRQKTRHTEAIGMTSAAASAVGPRAAVCSSYRAHTNIYPPQTFACNV</sequence>
<dbReference type="EMBL" id="BGZK01000059">
    <property type="protein sequence ID" value="GBP13701.1"/>
    <property type="molecule type" value="Genomic_DNA"/>
</dbReference>
<dbReference type="AlphaFoldDB" id="A0A4C1TK81"/>
<dbReference type="Proteomes" id="UP000299102">
    <property type="component" value="Unassembled WGS sequence"/>
</dbReference>
<name>A0A4C1TK81_EUMVA</name>
<comment type="caution">
    <text evidence="1">The sequence shown here is derived from an EMBL/GenBank/DDBJ whole genome shotgun (WGS) entry which is preliminary data.</text>
</comment>
<proteinExistence type="predicted"/>
<reference evidence="1 2" key="1">
    <citation type="journal article" date="2019" name="Commun. Biol.">
        <title>The bagworm genome reveals a unique fibroin gene that provides high tensile strength.</title>
        <authorList>
            <person name="Kono N."/>
            <person name="Nakamura H."/>
            <person name="Ohtoshi R."/>
            <person name="Tomita M."/>
            <person name="Numata K."/>
            <person name="Arakawa K."/>
        </authorList>
    </citation>
    <scope>NUCLEOTIDE SEQUENCE [LARGE SCALE GENOMIC DNA]</scope>
</reference>
<keyword evidence="2" id="KW-1185">Reference proteome</keyword>
<gene>
    <name evidence="1" type="ORF">EVAR_7940_1</name>
</gene>
<protein>
    <submittedName>
        <fullName evidence="1">Uncharacterized protein</fullName>
    </submittedName>
</protein>